<accession>X1C4N1</accession>
<comment type="caution">
    <text evidence="1">The sequence shown here is derived from an EMBL/GenBank/DDBJ whole genome shotgun (WGS) entry which is preliminary data.</text>
</comment>
<gene>
    <name evidence="1" type="ORF">S01H4_37811</name>
</gene>
<sequence length="53" mass="6140">FNGENYTAVTTLSNREFRGGVKSKRITDVREEPIVEDCLYKYRSLEMRVSPAL</sequence>
<feature type="non-terminal residue" evidence="1">
    <location>
        <position position="1"/>
    </location>
</feature>
<dbReference type="EMBL" id="BART01020340">
    <property type="protein sequence ID" value="GAH02996.1"/>
    <property type="molecule type" value="Genomic_DNA"/>
</dbReference>
<proteinExistence type="predicted"/>
<dbReference type="AlphaFoldDB" id="X1C4N1"/>
<reference evidence="1" key="1">
    <citation type="journal article" date="2014" name="Front. Microbiol.">
        <title>High frequency of phylogenetically diverse reductive dehalogenase-homologous genes in deep subseafloor sedimentary metagenomes.</title>
        <authorList>
            <person name="Kawai M."/>
            <person name="Futagami T."/>
            <person name="Toyoda A."/>
            <person name="Takaki Y."/>
            <person name="Nishi S."/>
            <person name="Hori S."/>
            <person name="Arai W."/>
            <person name="Tsubouchi T."/>
            <person name="Morono Y."/>
            <person name="Uchiyama I."/>
            <person name="Ito T."/>
            <person name="Fujiyama A."/>
            <person name="Inagaki F."/>
            <person name="Takami H."/>
        </authorList>
    </citation>
    <scope>NUCLEOTIDE SEQUENCE</scope>
    <source>
        <strain evidence="1">Expedition CK06-06</strain>
    </source>
</reference>
<organism evidence="1">
    <name type="scientific">marine sediment metagenome</name>
    <dbReference type="NCBI Taxonomy" id="412755"/>
    <lineage>
        <taxon>unclassified sequences</taxon>
        <taxon>metagenomes</taxon>
        <taxon>ecological metagenomes</taxon>
    </lineage>
</organism>
<name>X1C4N1_9ZZZZ</name>
<evidence type="ECO:0000313" key="1">
    <source>
        <dbReference type="EMBL" id="GAH02996.1"/>
    </source>
</evidence>
<protein>
    <submittedName>
        <fullName evidence="1">Uncharacterized protein</fullName>
    </submittedName>
</protein>